<feature type="domain" description="ZZ-type" evidence="6">
    <location>
        <begin position="79"/>
        <end position="130"/>
    </location>
</feature>
<keyword evidence="2 4" id="KW-0863">Zinc-finger</keyword>
<feature type="region of interest" description="Disordered" evidence="5">
    <location>
        <begin position="128"/>
        <end position="149"/>
    </location>
</feature>
<dbReference type="InterPro" id="IPR000433">
    <property type="entry name" value="Znf_ZZ"/>
</dbReference>
<dbReference type="Gene3D" id="3.30.60.90">
    <property type="match status" value="1"/>
</dbReference>
<dbReference type="GO" id="GO:0008270">
    <property type="term" value="F:zinc ion binding"/>
    <property type="evidence" value="ECO:0007669"/>
    <property type="project" value="UniProtKB-KW"/>
</dbReference>
<keyword evidence="7" id="KW-1185">Reference proteome</keyword>
<name>A0A915KPY0_ROMCU</name>
<dbReference type="SUPFAM" id="SSF57850">
    <property type="entry name" value="RING/U-box"/>
    <property type="match status" value="1"/>
</dbReference>
<reference evidence="8" key="1">
    <citation type="submission" date="2022-11" db="UniProtKB">
        <authorList>
            <consortium name="WormBaseParasite"/>
        </authorList>
    </citation>
    <scope>IDENTIFICATION</scope>
</reference>
<evidence type="ECO:0000256" key="4">
    <source>
        <dbReference type="PROSITE-ProRule" id="PRU00228"/>
    </source>
</evidence>
<keyword evidence="1" id="KW-0479">Metal-binding</keyword>
<dbReference type="PROSITE" id="PS50135">
    <property type="entry name" value="ZF_ZZ_2"/>
    <property type="match status" value="1"/>
</dbReference>
<dbReference type="Proteomes" id="UP000887565">
    <property type="component" value="Unplaced"/>
</dbReference>
<sequence length="149" mass="15894">MLEADICENDTINRLGLMDIGLSNNNAGNYSECRTLNARSPNDGVRENLPSSSSSASPSPPVTVISRLLTPIPTISGVAISRTCHECEGSSKRGVWYSCTVCADYFLCTDCENRGLHDKHSMIRTTTGTISASSTESLPNGDGQSASKF</sequence>
<keyword evidence="3" id="KW-0862">Zinc</keyword>
<evidence type="ECO:0000313" key="7">
    <source>
        <dbReference type="Proteomes" id="UP000887565"/>
    </source>
</evidence>
<accession>A0A915KPY0</accession>
<evidence type="ECO:0000259" key="6">
    <source>
        <dbReference type="PROSITE" id="PS50135"/>
    </source>
</evidence>
<dbReference type="InterPro" id="IPR043145">
    <property type="entry name" value="Znf_ZZ_sf"/>
</dbReference>
<dbReference type="AlphaFoldDB" id="A0A915KPY0"/>
<dbReference type="SMART" id="SM00291">
    <property type="entry name" value="ZnF_ZZ"/>
    <property type="match status" value="1"/>
</dbReference>
<feature type="region of interest" description="Disordered" evidence="5">
    <location>
        <begin position="41"/>
        <end position="61"/>
    </location>
</feature>
<dbReference type="WBParaSite" id="nRc.2.0.1.t40524-RA">
    <property type="protein sequence ID" value="nRc.2.0.1.t40524-RA"/>
    <property type="gene ID" value="nRc.2.0.1.g40524"/>
</dbReference>
<dbReference type="Pfam" id="PF00569">
    <property type="entry name" value="ZZ"/>
    <property type="match status" value="1"/>
</dbReference>
<proteinExistence type="predicted"/>
<evidence type="ECO:0000313" key="8">
    <source>
        <dbReference type="WBParaSite" id="nRc.2.0.1.t40524-RA"/>
    </source>
</evidence>
<evidence type="ECO:0000256" key="3">
    <source>
        <dbReference type="ARBA" id="ARBA00022833"/>
    </source>
</evidence>
<organism evidence="7 8">
    <name type="scientific">Romanomermis culicivorax</name>
    <name type="common">Nematode worm</name>
    <dbReference type="NCBI Taxonomy" id="13658"/>
    <lineage>
        <taxon>Eukaryota</taxon>
        <taxon>Metazoa</taxon>
        <taxon>Ecdysozoa</taxon>
        <taxon>Nematoda</taxon>
        <taxon>Enoplea</taxon>
        <taxon>Dorylaimia</taxon>
        <taxon>Mermithida</taxon>
        <taxon>Mermithoidea</taxon>
        <taxon>Mermithidae</taxon>
        <taxon>Romanomermis</taxon>
    </lineage>
</organism>
<evidence type="ECO:0000256" key="1">
    <source>
        <dbReference type="ARBA" id="ARBA00022723"/>
    </source>
</evidence>
<protein>
    <submittedName>
        <fullName evidence="8">ZZ-type domain-containing protein</fullName>
    </submittedName>
</protein>
<evidence type="ECO:0000256" key="2">
    <source>
        <dbReference type="ARBA" id="ARBA00022771"/>
    </source>
</evidence>
<evidence type="ECO:0000256" key="5">
    <source>
        <dbReference type="SAM" id="MobiDB-lite"/>
    </source>
</evidence>
<dbReference type="PROSITE" id="PS01357">
    <property type="entry name" value="ZF_ZZ_1"/>
    <property type="match status" value="1"/>
</dbReference>